<protein>
    <submittedName>
        <fullName evidence="1">Uncharacterized protein</fullName>
    </submittedName>
</protein>
<dbReference type="EMBL" id="BGPR01000175">
    <property type="protein sequence ID" value="GBM01976.1"/>
    <property type="molecule type" value="Genomic_DNA"/>
</dbReference>
<keyword evidence="2" id="KW-1185">Reference proteome</keyword>
<gene>
    <name evidence="1" type="ORF">AVEN_269576_1</name>
</gene>
<accession>A0A4Y2CDM2</accession>
<reference evidence="1 2" key="1">
    <citation type="journal article" date="2019" name="Sci. Rep.">
        <title>Orb-weaving spider Araneus ventricosus genome elucidates the spidroin gene catalogue.</title>
        <authorList>
            <person name="Kono N."/>
            <person name="Nakamura H."/>
            <person name="Ohtoshi R."/>
            <person name="Moran D.A.P."/>
            <person name="Shinohara A."/>
            <person name="Yoshida Y."/>
            <person name="Fujiwara M."/>
            <person name="Mori M."/>
            <person name="Tomita M."/>
            <person name="Arakawa K."/>
        </authorList>
    </citation>
    <scope>NUCLEOTIDE SEQUENCE [LARGE SCALE GENOMIC DNA]</scope>
</reference>
<name>A0A4Y2CDM2_ARAVE</name>
<evidence type="ECO:0000313" key="1">
    <source>
        <dbReference type="EMBL" id="GBM01976.1"/>
    </source>
</evidence>
<dbReference type="Proteomes" id="UP000499080">
    <property type="component" value="Unassembled WGS sequence"/>
</dbReference>
<comment type="caution">
    <text evidence="1">The sequence shown here is derived from an EMBL/GenBank/DDBJ whole genome shotgun (WGS) entry which is preliminary data.</text>
</comment>
<organism evidence="1 2">
    <name type="scientific">Araneus ventricosus</name>
    <name type="common">Orbweaver spider</name>
    <name type="synonym">Epeira ventricosa</name>
    <dbReference type="NCBI Taxonomy" id="182803"/>
    <lineage>
        <taxon>Eukaryota</taxon>
        <taxon>Metazoa</taxon>
        <taxon>Ecdysozoa</taxon>
        <taxon>Arthropoda</taxon>
        <taxon>Chelicerata</taxon>
        <taxon>Arachnida</taxon>
        <taxon>Araneae</taxon>
        <taxon>Araneomorphae</taxon>
        <taxon>Entelegynae</taxon>
        <taxon>Araneoidea</taxon>
        <taxon>Araneidae</taxon>
        <taxon>Araneus</taxon>
    </lineage>
</organism>
<dbReference type="AlphaFoldDB" id="A0A4Y2CDM2"/>
<sequence>MQESDRKGSIRNQNSGNSKKLYFFGAKELRAKVDAKRCKRNLKTCKLNKIHKIILNGLSGLVVRSQPLDRRVPGLKPNSTEEPPCKRVWYTLNPWGPNVLPLVWCGSLESGCQLKCCPFHLTVVQNYEIRPKIALVLLQTGCKCKCN</sequence>
<proteinExistence type="predicted"/>
<evidence type="ECO:0000313" key="2">
    <source>
        <dbReference type="Proteomes" id="UP000499080"/>
    </source>
</evidence>